<evidence type="ECO:0000256" key="8">
    <source>
        <dbReference type="SAM" id="Phobius"/>
    </source>
</evidence>
<dbReference type="InterPro" id="IPR037294">
    <property type="entry name" value="ABC_BtuC-like"/>
</dbReference>
<accession>A0A411YLQ1</accession>
<feature type="transmembrane region" description="Helical" evidence="8">
    <location>
        <begin position="325"/>
        <end position="344"/>
    </location>
</feature>
<dbReference type="Gene3D" id="1.10.3470.10">
    <property type="entry name" value="ABC transporter involved in vitamin B12 uptake, BtuC"/>
    <property type="match status" value="1"/>
</dbReference>
<evidence type="ECO:0000313" key="10">
    <source>
        <dbReference type="Proteomes" id="UP000291469"/>
    </source>
</evidence>
<dbReference type="GO" id="GO:0005886">
    <property type="term" value="C:plasma membrane"/>
    <property type="evidence" value="ECO:0007669"/>
    <property type="project" value="UniProtKB-SubCell"/>
</dbReference>
<evidence type="ECO:0000256" key="1">
    <source>
        <dbReference type="ARBA" id="ARBA00004651"/>
    </source>
</evidence>
<feature type="transmembrane region" description="Helical" evidence="8">
    <location>
        <begin position="163"/>
        <end position="186"/>
    </location>
</feature>
<keyword evidence="4" id="KW-1003">Cell membrane</keyword>
<feature type="transmembrane region" description="Helical" evidence="8">
    <location>
        <begin position="256"/>
        <end position="284"/>
    </location>
</feature>
<dbReference type="Proteomes" id="UP000291469">
    <property type="component" value="Chromosome"/>
</dbReference>
<proteinExistence type="inferred from homology"/>
<evidence type="ECO:0000256" key="6">
    <source>
        <dbReference type="ARBA" id="ARBA00022989"/>
    </source>
</evidence>
<evidence type="ECO:0000256" key="3">
    <source>
        <dbReference type="ARBA" id="ARBA00022448"/>
    </source>
</evidence>
<evidence type="ECO:0000313" key="9">
    <source>
        <dbReference type="EMBL" id="QBI22122.1"/>
    </source>
</evidence>
<feature type="transmembrane region" description="Helical" evidence="8">
    <location>
        <begin position="68"/>
        <end position="85"/>
    </location>
</feature>
<keyword evidence="7 8" id="KW-0472">Membrane</keyword>
<dbReference type="OrthoDB" id="9782305at2"/>
<reference evidence="9 10" key="1">
    <citation type="submission" date="2019-01" db="EMBL/GenBank/DDBJ databases">
        <title>Egibacter rhizosphaerae EGI 80759T.</title>
        <authorList>
            <person name="Chen D.-D."/>
            <person name="Tian Y."/>
            <person name="Jiao J.-Y."/>
            <person name="Zhang X.-T."/>
            <person name="Zhang Y.-G."/>
            <person name="Zhang Y."/>
            <person name="Xiao M."/>
            <person name="Shu W.-S."/>
            <person name="Li W.-J."/>
        </authorList>
    </citation>
    <scope>NUCLEOTIDE SEQUENCE [LARGE SCALE GENOMIC DNA]</scope>
    <source>
        <strain evidence="9 10">EGI 80759</strain>
    </source>
</reference>
<name>A0A411YLQ1_9ACTN</name>
<keyword evidence="10" id="KW-1185">Reference proteome</keyword>
<keyword evidence="5 8" id="KW-0812">Transmembrane</keyword>
<comment type="similarity">
    <text evidence="2">Belongs to the binding-protein-dependent transport system permease family. FecCD subfamily.</text>
</comment>
<dbReference type="EMBL" id="CP036402">
    <property type="protein sequence ID" value="QBI22122.1"/>
    <property type="molecule type" value="Genomic_DNA"/>
</dbReference>
<gene>
    <name evidence="9" type="ORF">ER308_18680</name>
</gene>
<feature type="transmembrane region" description="Helical" evidence="8">
    <location>
        <begin position="12"/>
        <end position="39"/>
    </location>
</feature>
<feature type="transmembrane region" description="Helical" evidence="8">
    <location>
        <begin position="97"/>
        <end position="117"/>
    </location>
</feature>
<dbReference type="GO" id="GO:0033214">
    <property type="term" value="P:siderophore-iron import into cell"/>
    <property type="evidence" value="ECO:0007669"/>
    <property type="project" value="TreeGrafter"/>
</dbReference>
<keyword evidence="3" id="KW-0813">Transport</keyword>
<evidence type="ECO:0000256" key="4">
    <source>
        <dbReference type="ARBA" id="ARBA00022475"/>
    </source>
</evidence>
<keyword evidence="6 8" id="KW-1133">Transmembrane helix</keyword>
<dbReference type="AlphaFoldDB" id="A0A411YLQ1"/>
<evidence type="ECO:0000256" key="2">
    <source>
        <dbReference type="ARBA" id="ARBA00007935"/>
    </source>
</evidence>
<feature type="transmembrane region" description="Helical" evidence="8">
    <location>
        <begin position="129"/>
        <end position="151"/>
    </location>
</feature>
<organism evidence="9 10">
    <name type="scientific">Egibacter rhizosphaerae</name>
    <dbReference type="NCBI Taxonomy" id="1670831"/>
    <lineage>
        <taxon>Bacteria</taxon>
        <taxon>Bacillati</taxon>
        <taxon>Actinomycetota</taxon>
        <taxon>Nitriliruptoria</taxon>
        <taxon>Egibacterales</taxon>
        <taxon>Egibacteraceae</taxon>
        <taxon>Egibacter</taxon>
    </lineage>
</organism>
<dbReference type="SUPFAM" id="SSF81345">
    <property type="entry name" value="ABC transporter involved in vitamin B12 uptake, BtuC"/>
    <property type="match status" value="1"/>
</dbReference>
<dbReference type="KEGG" id="erz:ER308_18680"/>
<dbReference type="PANTHER" id="PTHR30472">
    <property type="entry name" value="FERRIC ENTEROBACTIN TRANSPORT SYSTEM PERMEASE PROTEIN"/>
    <property type="match status" value="1"/>
</dbReference>
<comment type="subcellular location">
    <subcellularLocation>
        <location evidence="1">Cell membrane</location>
        <topology evidence="1">Multi-pass membrane protein</topology>
    </subcellularLocation>
</comment>
<sequence>MPEAAGPPGRPRVTLGLVTLVGIVVGLAAATLALGSVAIPLPDVVAILGGADLGSATTIVEQVRGPRLLTALLAGAALGVGGLIMQTLFRNPLADPFILGISAGASLGVALVVLLVGTSGTALVAGLSVSANLGVVGAAAVGAAAVTLLVLAASRRVASPATVLIIGLMVGYATTAIVSVLVHGGFGRFERVQAYIAWGFGSFAGTTWSELAVLAPAVVVGLGLAAFAVKPLNALLLGDAYAATMGVRVVRARRQLVIAASVLAGAVTAYCGPIAFIGIAAPHLARGLLRTSDHRVLAPATVLVGAAIALAAGLVAQLPGREATLPLNAVTSLVGAPVVVAVLLRLRRSSRAVAA</sequence>
<feature type="transmembrane region" description="Helical" evidence="8">
    <location>
        <begin position="206"/>
        <end position="227"/>
    </location>
</feature>
<evidence type="ECO:0000256" key="5">
    <source>
        <dbReference type="ARBA" id="ARBA00022692"/>
    </source>
</evidence>
<dbReference type="InterPro" id="IPR000522">
    <property type="entry name" value="ABC_transptr_permease_BtuC"/>
</dbReference>
<dbReference type="GO" id="GO:0022857">
    <property type="term" value="F:transmembrane transporter activity"/>
    <property type="evidence" value="ECO:0007669"/>
    <property type="project" value="InterPro"/>
</dbReference>
<feature type="transmembrane region" description="Helical" evidence="8">
    <location>
        <begin position="296"/>
        <end position="319"/>
    </location>
</feature>
<dbReference type="PANTHER" id="PTHR30472:SF41">
    <property type="entry name" value="TRANSPORT SYSTEM PERMEASE PROTEIN"/>
    <property type="match status" value="1"/>
</dbReference>
<protein>
    <submittedName>
        <fullName evidence="9">Iron ABC transporter permease</fullName>
    </submittedName>
</protein>
<evidence type="ECO:0000256" key="7">
    <source>
        <dbReference type="ARBA" id="ARBA00023136"/>
    </source>
</evidence>
<dbReference type="Pfam" id="PF01032">
    <property type="entry name" value="FecCD"/>
    <property type="match status" value="1"/>
</dbReference>